<proteinExistence type="predicted"/>
<dbReference type="RefSeq" id="WP_314509597.1">
    <property type="nucleotide sequence ID" value="NZ_JASJOU010000001.1"/>
</dbReference>
<reference evidence="1" key="1">
    <citation type="submission" date="2023-05" db="EMBL/GenBank/DDBJ databases">
        <authorList>
            <person name="Zhang X."/>
        </authorList>
    </citation>
    <scope>NUCLEOTIDE SEQUENCE</scope>
    <source>
        <strain evidence="1">BD1B2-1</strain>
    </source>
</reference>
<gene>
    <name evidence="1" type="ORF">QNI22_05410</name>
</gene>
<evidence type="ECO:0000313" key="2">
    <source>
        <dbReference type="Proteomes" id="UP001232063"/>
    </source>
</evidence>
<protein>
    <recommendedName>
        <fullName evidence="3">Lipoprotein</fullName>
    </recommendedName>
</protein>
<evidence type="ECO:0000313" key="1">
    <source>
        <dbReference type="EMBL" id="MDJ1500069.1"/>
    </source>
</evidence>
<name>A0AAE3QXV9_9BACT</name>
<sequence>MKFFCVFIWGCILIMGCNPVDRANRIANKNKVNVIYPSGPFDSLQAKSALAIGKSTIQGVAFTKPKTNLGYKAPLAKRIYGANIRVVLYPVTPYFEEWYNLRNKKEGKKTRVYLSDAAARYGLATNTDEYGRFTFKQMKPGKYFIQAILDWHHTTSANVYQGSGYDGYGRTDYYTRQYYNVEHSDRLEKFITIESEGETVKVSLK</sequence>
<dbReference type="AlphaFoldDB" id="A0AAE3QXV9"/>
<dbReference type="Proteomes" id="UP001232063">
    <property type="component" value="Unassembled WGS sequence"/>
</dbReference>
<evidence type="ECO:0008006" key="3">
    <source>
        <dbReference type="Google" id="ProtNLM"/>
    </source>
</evidence>
<dbReference type="EMBL" id="JASJOU010000001">
    <property type="protein sequence ID" value="MDJ1500069.1"/>
    <property type="molecule type" value="Genomic_DNA"/>
</dbReference>
<dbReference type="SUPFAM" id="SSF117074">
    <property type="entry name" value="Hypothetical protein PA1324"/>
    <property type="match status" value="1"/>
</dbReference>
<keyword evidence="2" id="KW-1185">Reference proteome</keyword>
<dbReference type="PROSITE" id="PS51257">
    <property type="entry name" value="PROKAR_LIPOPROTEIN"/>
    <property type="match status" value="1"/>
</dbReference>
<comment type="caution">
    <text evidence="1">The sequence shown here is derived from an EMBL/GenBank/DDBJ whole genome shotgun (WGS) entry which is preliminary data.</text>
</comment>
<accession>A0AAE3QXV9</accession>
<organism evidence="1 2">
    <name type="scientific">Xanthocytophaga agilis</name>
    <dbReference type="NCBI Taxonomy" id="3048010"/>
    <lineage>
        <taxon>Bacteria</taxon>
        <taxon>Pseudomonadati</taxon>
        <taxon>Bacteroidota</taxon>
        <taxon>Cytophagia</taxon>
        <taxon>Cytophagales</taxon>
        <taxon>Rhodocytophagaceae</taxon>
        <taxon>Xanthocytophaga</taxon>
    </lineage>
</organism>